<keyword evidence="1" id="KW-1133">Transmembrane helix</keyword>
<evidence type="ECO:0000256" key="1">
    <source>
        <dbReference type="SAM" id="Phobius"/>
    </source>
</evidence>
<feature type="transmembrane region" description="Helical" evidence="1">
    <location>
        <begin position="6"/>
        <end position="26"/>
    </location>
</feature>
<proteinExistence type="predicted"/>
<feature type="transmembrane region" description="Helical" evidence="1">
    <location>
        <begin position="189"/>
        <end position="208"/>
    </location>
</feature>
<protein>
    <submittedName>
        <fullName evidence="3">GGDEF domain-containing protein</fullName>
    </submittedName>
</protein>
<organism evidence="3">
    <name type="scientific">Herbiconiux sp. A18JL235</name>
    <dbReference type="NCBI Taxonomy" id="3152363"/>
    <lineage>
        <taxon>Bacteria</taxon>
        <taxon>Bacillati</taxon>
        <taxon>Actinomycetota</taxon>
        <taxon>Actinomycetes</taxon>
        <taxon>Micrococcales</taxon>
        <taxon>Microbacteriaceae</taxon>
        <taxon>Herbiconiux</taxon>
    </lineage>
</organism>
<evidence type="ECO:0000313" key="3">
    <source>
        <dbReference type="EMBL" id="XDI06356.1"/>
    </source>
</evidence>
<dbReference type="NCBIfam" id="TIGR00254">
    <property type="entry name" value="GGDEF"/>
    <property type="match status" value="1"/>
</dbReference>
<feature type="transmembrane region" description="Helical" evidence="1">
    <location>
        <begin position="93"/>
        <end position="110"/>
    </location>
</feature>
<dbReference type="RefSeq" id="WP_368498738.1">
    <property type="nucleotide sequence ID" value="NZ_CP162511.1"/>
</dbReference>
<dbReference type="InterPro" id="IPR029787">
    <property type="entry name" value="Nucleotide_cyclase"/>
</dbReference>
<feature type="transmembrane region" description="Helical" evidence="1">
    <location>
        <begin position="152"/>
        <end position="174"/>
    </location>
</feature>
<sequence length="391" mass="41443">MTLDLDTLIVTSGLIIVLCGITFILNTAMRRNDASGRLWSISFIAAMLTALSFSVWSISDQLWWVLAVGNTAHVISIGSIWAGARVFNGRPSLIWVVLLGGGVVALFTAIEGPAGGEWTGSAALFAGVAVFAGLGGAETMRSRMRRNLNARVMSFALWIVCAYYVARTGIFVSLGPESSTFQQYFSSELTSVLTIVVVLLGTISMSILQAERSGARALGDVTVGVHSVVGVLSAAPFMQQWADWVERASFHGDRLAMIAMDVDNLPQMNTAFGRTFGDTAIRSVAQIVRHHAPTTALLGHTGAGRFVIVVVTQSAVDAEQLAIRLQTALVDEPIDPQQSLRATASFGVVDTEGYGYGLPVLRRALDDATHAAREAGGNSIVVGRGVTQAGS</sequence>
<dbReference type="EMBL" id="CP162511">
    <property type="protein sequence ID" value="XDI06356.1"/>
    <property type="molecule type" value="Genomic_DNA"/>
</dbReference>
<dbReference type="SUPFAM" id="SSF55073">
    <property type="entry name" value="Nucleotide cyclase"/>
    <property type="match status" value="1"/>
</dbReference>
<dbReference type="InterPro" id="IPR043128">
    <property type="entry name" value="Rev_trsase/Diguanyl_cyclase"/>
</dbReference>
<dbReference type="PROSITE" id="PS50887">
    <property type="entry name" value="GGDEF"/>
    <property type="match status" value="1"/>
</dbReference>
<dbReference type="SMART" id="SM00267">
    <property type="entry name" value="GGDEF"/>
    <property type="match status" value="1"/>
</dbReference>
<dbReference type="InterPro" id="IPR000160">
    <property type="entry name" value="GGDEF_dom"/>
</dbReference>
<dbReference type="CDD" id="cd01949">
    <property type="entry name" value="GGDEF"/>
    <property type="match status" value="1"/>
</dbReference>
<feature type="transmembrane region" description="Helical" evidence="1">
    <location>
        <begin position="38"/>
        <end position="56"/>
    </location>
</feature>
<dbReference type="Pfam" id="PF00990">
    <property type="entry name" value="GGDEF"/>
    <property type="match status" value="1"/>
</dbReference>
<feature type="transmembrane region" description="Helical" evidence="1">
    <location>
        <begin position="62"/>
        <end position="81"/>
    </location>
</feature>
<keyword evidence="1" id="KW-0812">Transmembrane</keyword>
<name>A0AB39BIZ1_9MICO</name>
<dbReference type="PANTHER" id="PTHR33121:SF70">
    <property type="entry name" value="SIGNALING PROTEIN YKOW"/>
    <property type="match status" value="1"/>
</dbReference>
<reference evidence="3" key="1">
    <citation type="submission" date="2024-05" db="EMBL/GenBank/DDBJ databases">
        <title>Herbiconiux sp. A18JL235.</title>
        <authorList>
            <person name="Zhang G."/>
        </authorList>
    </citation>
    <scope>NUCLEOTIDE SEQUENCE</scope>
    <source>
        <strain evidence="3">A18JL235</strain>
    </source>
</reference>
<accession>A0AB39BIZ1</accession>
<keyword evidence="1" id="KW-0472">Membrane</keyword>
<feature type="transmembrane region" description="Helical" evidence="1">
    <location>
        <begin position="122"/>
        <end position="140"/>
    </location>
</feature>
<dbReference type="InterPro" id="IPR050706">
    <property type="entry name" value="Cyclic-di-GMP_PDE-like"/>
</dbReference>
<evidence type="ECO:0000259" key="2">
    <source>
        <dbReference type="PROSITE" id="PS50887"/>
    </source>
</evidence>
<dbReference type="GO" id="GO:0071111">
    <property type="term" value="F:cyclic-guanylate-specific phosphodiesterase activity"/>
    <property type="evidence" value="ECO:0007669"/>
    <property type="project" value="InterPro"/>
</dbReference>
<dbReference type="PANTHER" id="PTHR33121">
    <property type="entry name" value="CYCLIC DI-GMP PHOSPHODIESTERASE PDEF"/>
    <property type="match status" value="1"/>
</dbReference>
<gene>
    <name evidence="3" type="ORF">ABFY20_04465</name>
</gene>
<feature type="domain" description="GGDEF" evidence="2">
    <location>
        <begin position="253"/>
        <end position="385"/>
    </location>
</feature>
<dbReference type="AlphaFoldDB" id="A0AB39BIZ1"/>
<dbReference type="Gene3D" id="3.30.70.270">
    <property type="match status" value="1"/>
</dbReference>